<dbReference type="InterPro" id="IPR011006">
    <property type="entry name" value="CheY-like_superfamily"/>
</dbReference>
<protein>
    <submittedName>
        <fullName evidence="3">Response regulator</fullName>
    </submittedName>
</protein>
<dbReference type="InterPro" id="IPR001789">
    <property type="entry name" value="Sig_transdc_resp-reg_receiver"/>
</dbReference>
<dbReference type="EMBL" id="JAVRHQ010000001">
    <property type="protein sequence ID" value="MDT0641585.1"/>
    <property type="molecule type" value="Genomic_DNA"/>
</dbReference>
<evidence type="ECO:0000313" key="3">
    <source>
        <dbReference type="EMBL" id="MDT0641585.1"/>
    </source>
</evidence>
<dbReference type="InterPro" id="IPR051015">
    <property type="entry name" value="EvgA-like"/>
</dbReference>
<dbReference type="Gene3D" id="3.40.50.2300">
    <property type="match status" value="1"/>
</dbReference>
<feature type="domain" description="Response regulatory" evidence="2">
    <location>
        <begin position="14"/>
        <end position="140"/>
    </location>
</feature>
<dbReference type="PANTHER" id="PTHR45566:SF2">
    <property type="entry name" value="NARL SUBFAMILY"/>
    <property type="match status" value="1"/>
</dbReference>
<proteinExistence type="predicted"/>
<dbReference type="SMART" id="SM00448">
    <property type="entry name" value="REC"/>
    <property type="match status" value="1"/>
</dbReference>
<accession>A0ABU3C5G6</accession>
<sequence>MRNRKNMEELNSINILLIDDHHMILEGYKNVLSQLELDNVELSIDTADNCDIAWGKIKNKNYHIVFLDINFPVQENSIILSGEDLGVKIKTQFPKIKVVILTVLEDSFRLHNILSNINPDGFLLKGETTSKELSRCLEKVITAPPYYGQKISRLLRSEVAHQFSIDETDRIILYQLSLGTKTKDLTKFVNLSLRAVEDRKKKLKEIFGVSGEGNKALLEKARESGYI</sequence>
<feature type="modified residue" description="4-aspartylphosphate" evidence="1">
    <location>
        <position position="68"/>
    </location>
</feature>
<dbReference type="Pfam" id="PF00072">
    <property type="entry name" value="Response_reg"/>
    <property type="match status" value="1"/>
</dbReference>
<gene>
    <name evidence="3" type="ORF">RM553_01955</name>
</gene>
<evidence type="ECO:0000259" key="2">
    <source>
        <dbReference type="PROSITE" id="PS50110"/>
    </source>
</evidence>
<keyword evidence="4" id="KW-1185">Reference proteome</keyword>
<reference evidence="3 4" key="1">
    <citation type="submission" date="2023-09" db="EMBL/GenBank/DDBJ databases">
        <authorList>
            <person name="Rey-Velasco X."/>
        </authorList>
    </citation>
    <scope>NUCLEOTIDE SEQUENCE [LARGE SCALE GENOMIC DNA]</scope>
    <source>
        <strain evidence="3 4">F363</strain>
    </source>
</reference>
<dbReference type="PANTHER" id="PTHR45566">
    <property type="entry name" value="HTH-TYPE TRANSCRIPTIONAL REGULATOR YHJB-RELATED"/>
    <property type="match status" value="1"/>
</dbReference>
<dbReference type="RefSeq" id="WP_311533293.1">
    <property type="nucleotide sequence ID" value="NZ_JAVRHQ010000001.1"/>
</dbReference>
<keyword evidence="1" id="KW-0597">Phosphoprotein</keyword>
<dbReference type="SUPFAM" id="SSF52172">
    <property type="entry name" value="CheY-like"/>
    <property type="match status" value="1"/>
</dbReference>
<evidence type="ECO:0000256" key="1">
    <source>
        <dbReference type="PROSITE-ProRule" id="PRU00169"/>
    </source>
</evidence>
<dbReference type="Proteomes" id="UP001262889">
    <property type="component" value="Unassembled WGS sequence"/>
</dbReference>
<dbReference type="PROSITE" id="PS50110">
    <property type="entry name" value="RESPONSE_REGULATORY"/>
    <property type="match status" value="1"/>
</dbReference>
<organism evidence="3 4">
    <name type="scientific">Autumnicola tepida</name>
    <dbReference type="NCBI Taxonomy" id="3075595"/>
    <lineage>
        <taxon>Bacteria</taxon>
        <taxon>Pseudomonadati</taxon>
        <taxon>Bacteroidota</taxon>
        <taxon>Flavobacteriia</taxon>
        <taxon>Flavobacteriales</taxon>
        <taxon>Flavobacteriaceae</taxon>
        <taxon>Autumnicola</taxon>
    </lineage>
</organism>
<evidence type="ECO:0000313" key="4">
    <source>
        <dbReference type="Proteomes" id="UP001262889"/>
    </source>
</evidence>
<comment type="caution">
    <text evidence="3">The sequence shown here is derived from an EMBL/GenBank/DDBJ whole genome shotgun (WGS) entry which is preliminary data.</text>
</comment>
<name>A0ABU3C5G6_9FLAO</name>